<evidence type="ECO:0000313" key="3">
    <source>
        <dbReference type="Proteomes" id="UP000319731"/>
    </source>
</evidence>
<dbReference type="GeneID" id="42006891"/>
<gene>
    <name evidence="2" type="ORF">SmJEL517_g05668</name>
</gene>
<keyword evidence="3" id="KW-1185">Reference proteome</keyword>
<dbReference type="RefSeq" id="XP_031022445.1">
    <property type="nucleotide sequence ID" value="XM_031171594.1"/>
</dbReference>
<evidence type="ECO:0000259" key="1">
    <source>
        <dbReference type="Pfam" id="PF00149"/>
    </source>
</evidence>
<dbReference type="InterPro" id="IPR029052">
    <property type="entry name" value="Metallo-depent_PP-like"/>
</dbReference>
<dbReference type="STRING" id="1806994.A0A507BZW9"/>
<dbReference type="Gene3D" id="3.60.21.10">
    <property type="match status" value="1"/>
</dbReference>
<dbReference type="EMBL" id="QEAO01000054">
    <property type="protein sequence ID" value="TPX30885.1"/>
    <property type="molecule type" value="Genomic_DNA"/>
</dbReference>
<feature type="domain" description="Calcineurin-like phosphoesterase" evidence="1">
    <location>
        <begin position="45"/>
        <end position="279"/>
    </location>
</feature>
<dbReference type="OrthoDB" id="5976022at2759"/>
<comment type="caution">
    <text evidence="2">The sequence shown here is derived from an EMBL/GenBank/DDBJ whole genome shotgun (WGS) entry which is preliminary data.</text>
</comment>
<accession>A0A507BZW9</accession>
<name>A0A507BZW9_9FUNG</name>
<dbReference type="Proteomes" id="UP000319731">
    <property type="component" value="Unassembled WGS sequence"/>
</dbReference>
<dbReference type="GO" id="GO:0016787">
    <property type="term" value="F:hydrolase activity"/>
    <property type="evidence" value="ECO:0007669"/>
    <property type="project" value="InterPro"/>
</dbReference>
<dbReference type="Pfam" id="PF00149">
    <property type="entry name" value="Metallophos"/>
    <property type="match status" value="1"/>
</dbReference>
<evidence type="ECO:0000313" key="2">
    <source>
        <dbReference type="EMBL" id="TPX30885.1"/>
    </source>
</evidence>
<dbReference type="PANTHER" id="PTHR46546">
    <property type="entry name" value="SHEWANELLA-LIKE PROTEIN PHOSPHATASE 1"/>
    <property type="match status" value="1"/>
</dbReference>
<reference evidence="2 3" key="1">
    <citation type="journal article" date="2019" name="Sci. Rep.">
        <title>Comparative genomics of chytrid fungi reveal insights into the obligate biotrophic and pathogenic lifestyle of Synchytrium endobioticum.</title>
        <authorList>
            <person name="van de Vossenberg B.T.L.H."/>
            <person name="Warris S."/>
            <person name="Nguyen H.D.T."/>
            <person name="van Gent-Pelzer M.P.E."/>
            <person name="Joly D.L."/>
            <person name="van de Geest H.C."/>
            <person name="Bonants P.J.M."/>
            <person name="Smith D.S."/>
            <person name="Levesque C.A."/>
            <person name="van der Lee T.A.J."/>
        </authorList>
    </citation>
    <scope>NUCLEOTIDE SEQUENCE [LARGE SCALE GENOMIC DNA]</scope>
    <source>
        <strain evidence="2 3">JEL517</strain>
    </source>
</reference>
<sequence length="336" mass="37183">MDLFGQEVIFKPDIVPPPVILDQVKIHNDDSSLNSADIDPSPPRRIIAVGDLHSDLPNTLKVLKFAGIIDDNREWIAQSEDECSQQTRSNLFLISIHLELDTTLVQTGDVVDRGPDTKELFALMRRLTYEAPKFGSDVVALLGNHEVMNMQNDLRYVTEEDFASFGGREPRAKDFSTSGDLGQYLRSLDLVAKVNGTVFCHGGITPHWAKVGISTINQSARRSLFSRTPEEGSLNPVFGADGPLWDRSYAQEDEKTICSKLTEALREMNARRMVVGHTPQLAGIKSRCRGRVVLIDVGISKAYGGRLSALELFADSAHAIYEGPIRVKLPRAKAEL</sequence>
<dbReference type="InterPro" id="IPR004843">
    <property type="entry name" value="Calcineurin-like_PHP"/>
</dbReference>
<dbReference type="AlphaFoldDB" id="A0A507BZW9"/>
<dbReference type="PANTHER" id="PTHR46546:SF4">
    <property type="entry name" value="SHEWANELLA-LIKE PROTEIN PHOSPHATASE 1"/>
    <property type="match status" value="1"/>
</dbReference>
<organism evidence="2 3">
    <name type="scientific">Synchytrium microbalum</name>
    <dbReference type="NCBI Taxonomy" id="1806994"/>
    <lineage>
        <taxon>Eukaryota</taxon>
        <taxon>Fungi</taxon>
        <taxon>Fungi incertae sedis</taxon>
        <taxon>Chytridiomycota</taxon>
        <taxon>Chytridiomycota incertae sedis</taxon>
        <taxon>Chytridiomycetes</taxon>
        <taxon>Synchytriales</taxon>
        <taxon>Synchytriaceae</taxon>
        <taxon>Synchytrium</taxon>
    </lineage>
</organism>
<dbReference type="SUPFAM" id="SSF56300">
    <property type="entry name" value="Metallo-dependent phosphatases"/>
    <property type="match status" value="1"/>
</dbReference>
<protein>
    <recommendedName>
        <fullName evidence="1">Calcineurin-like phosphoesterase domain-containing protein</fullName>
    </recommendedName>
</protein>
<proteinExistence type="predicted"/>